<dbReference type="AlphaFoldDB" id="A0AAD1T5F6"/>
<accession>A0AAD1T5F6</accession>
<keyword evidence="3" id="KW-1185">Reference proteome</keyword>
<name>A0AAD1T5F6_PELCU</name>
<proteinExistence type="predicted"/>
<dbReference type="EMBL" id="OW240921">
    <property type="protein sequence ID" value="CAH2319467.1"/>
    <property type="molecule type" value="Genomic_DNA"/>
</dbReference>
<dbReference type="Proteomes" id="UP001295444">
    <property type="component" value="Chromosome 10"/>
</dbReference>
<evidence type="ECO:0000256" key="1">
    <source>
        <dbReference type="SAM" id="MobiDB-lite"/>
    </source>
</evidence>
<protein>
    <submittedName>
        <fullName evidence="2">Uncharacterized protein</fullName>
    </submittedName>
</protein>
<feature type="compositionally biased region" description="Low complexity" evidence="1">
    <location>
        <begin position="154"/>
        <end position="165"/>
    </location>
</feature>
<gene>
    <name evidence="2" type="ORF">PECUL_23A055280</name>
</gene>
<sequence>MDSPDTLTAAGPSCGLDTLRAAGPSCGLAVDARRVAQPVSQLRSPVGHCRTPSPPFEQAGVILVYNSTITSLDLDTQTLLDGHKRENAKQLHLPKIAAACTTTTPANYFDSIHHSGKLLTPQWQAAQLCAAFRWQIPERLAEGVRVAITPQRPSPQQQQLRGGQSATPVDKPNLARDQGNDRQNMEAVTQLDEALPWPFYPGLTHQATRVGVE</sequence>
<organism evidence="2 3">
    <name type="scientific">Pelobates cultripes</name>
    <name type="common">Western spadefoot toad</name>
    <dbReference type="NCBI Taxonomy" id="61616"/>
    <lineage>
        <taxon>Eukaryota</taxon>
        <taxon>Metazoa</taxon>
        <taxon>Chordata</taxon>
        <taxon>Craniata</taxon>
        <taxon>Vertebrata</taxon>
        <taxon>Euteleostomi</taxon>
        <taxon>Amphibia</taxon>
        <taxon>Batrachia</taxon>
        <taxon>Anura</taxon>
        <taxon>Pelobatoidea</taxon>
        <taxon>Pelobatidae</taxon>
        <taxon>Pelobates</taxon>
    </lineage>
</organism>
<feature type="region of interest" description="Disordered" evidence="1">
    <location>
        <begin position="150"/>
        <end position="181"/>
    </location>
</feature>
<evidence type="ECO:0000313" key="3">
    <source>
        <dbReference type="Proteomes" id="UP001295444"/>
    </source>
</evidence>
<evidence type="ECO:0000313" key="2">
    <source>
        <dbReference type="EMBL" id="CAH2319467.1"/>
    </source>
</evidence>
<reference evidence="2" key="1">
    <citation type="submission" date="2022-03" db="EMBL/GenBank/DDBJ databases">
        <authorList>
            <person name="Alioto T."/>
            <person name="Alioto T."/>
            <person name="Gomez Garrido J."/>
        </authorList>
    </citation>
    <scope>NUCLEOTIDE SEQUENCE</scope>
</reference>